<dbReference type="GO" id="GO:0005886">
    <property type="term" value="C:plasma membrane"/>
    <property type="evidence" value="ECO:0007669"/>
    <property type="project" value="TreeGrafter"/>
</dbReference>
<reference evidence="10" key="2">
    <citation type="submission" date="2015-03" db="EMBL/GenBank/DDBJ databases">
        <title>Genome sequence of Pseudoalteromonas citrea.</title>
        <authorList>
            <person name="Xie B.-B."/>
            <person name="Rong J.-C."/>
            <person name="Qin Q.-L."/>
            <person name="Zhang Y.-Z."/>
        </authorList>
    </citation>
    <scope>NUCLEOTIDE SEQUENCE</scope>
    <source>
        <strain evidence="10">DSM 8771</strain>
    </source>
</reference>
<dbReference type="EMBL" id="AHBZ03000012">
    <property type="protein sequence ID" value="KAF7775171.1"/>
    <property type="molecule type" value="Genomic_DNA"/>
</dbReference>
<dbReference type="Gene3D" id="1.10.287.130">
    <property type="match status" value="1"/>
</dbReference>
<dbReference type="CDD" id="cd00082">
    <property type="entry name" value="HisKA"/>
    <property type="match status" value="1"/>
</dbReference>
<dbReference type="Pfam" id="PF00512">
    <property type="entry name" value="HisKA"/>
    <property type="match status" value="1"/>
</dbReference>
<feature type="transmembrane region" description="Helical" evidence="8">
    <location>
        <begin position="41"/>
        <end position="62"/>
    </location>
</feature>
<dbReference type="Proteomes" id="UP000016487">
    <property type="component" value="Unassembled WGS sequence"/>
</dbReference>
<feature type="repeat" description="TPR" evidence="7">
    <location>
        <begin position="223"/>
        <end position="256"/>
    </location>
</feature>
<dbReference type="InterPro" id="IPR003661">
    <property type="entry name" value="HisK_dim/P_dom"/>
</dbReference>
<keyword evidence="8" id="KW-0812">Transmembrane</keyword>
<evidence type="ECO:0000256" key="4">
    <source>
        <dbReference type="ARBA" id="ARBA00022679"/>
    </source>
</evidence>
<dbReference type="Pfam" id="PF02518">
    <property type="entry name" value="HATPase_c"/>
    <property type="match status" value="1"/>
</dbReference>
<dbReference type="InterPro" id="IPR036097">
    <property type="entry name" value="HisK_dim/P_sf"/>
</dbReference>
<dbReference type="AlphaFoldDB" id="A0AAD4AM04"/>
<evidence type="ECO:0000256" key="1">
    <source>
        <dbReference type="ARBA" id="ARBA00000085"/>
    </source>
</evidence>
<dbReference type="InterPro" id="IPR011990">
    <property type="entry name" value="TPR-like_helical_dom_sf"/>
</dbReference>
<feature type="repeat" description="TPR" evidence="7">
    <location>
        <begin position="263"/>
        <end position="296"/>
    </location>
</feature>
<proteinExistence type="predicted"/>
<dbReference type="Pfam" id="PF13424">
    <property type="entry name" value="TPR_12"/>
    <property type="match status" value="1"/>
</dbReference>
<evidence type="ECO:0000259" key="9">
    <source>
        <dbReference type="PROSITE" id="PS50109"/>
    </source>
</evidence>
<dbReference type="InterPro" id="IPR019734">
    <property type="entry name" value="TPR_rpt"/>
</dbReference>
<dbReference type="SMART" id="SM00387">
    <property type="entry name" value="HATPase_c"/>
    <property type="match status" value="1"/>
</dbReference>
<name>A0AAD4AM04_9GAMM</name>
<accession>A0AAD4AM04</accession>
<comment type="caution">
    <text evidence="10">The sequence shown here is derived from an EMBL/GenBank/DDBJ whole genome shotgun (WGS) entry which is preliminary data.</text>
</comment>
<evidence type="ECO:0000256" key="3">
    <source>
        <dbReference type="ARBA" id="ARBA00022553"/>
    </source>
</evidence>
<dbReference type="Gene3D" id="1.25.40.10">
    <property type="entry name" value="Tetratricopeptide repeat domain"/>
    <property type="match status" value="2"/>
</dbReference>
<feature type="repeat" description="TPR" evidence="7">
    <location>
        <begin position="183"/>
        <end position="216"/>
    </location>
</feature>
<evidence type="ECO:0000313" key="10">
    <source>
        <dbReference type="EMBL" id="KAF7775171.1"/>
    </source>
</evidence>
<comment type="catalytic activity">
    <reaction evidence="1">
        <text>ATP + protein L-histidine = ADP + protein N-phospho-L-histidine.</text>
        <dbReference type="EC" id="2.7.13.3"/>
    </reaction>
</comment>
<dbReference type="InterPro" id="IPR004358">
    <property type="entry name" value="Sig_transdc_His_kin-like_C"/>
</dbReference>
<dbReference type="GO" id="GO:0016036">
    <property type="term" value="P:cellular response to phosphate starvation"/>
    <property type="evidence" value="ECO:0007669"/>
    <property type="project" value="TreeGrafter"/>
</dbReference>
<keyword evidence="3" id="KW-0597">Phosphoprotein</keyword>
<protein>
    <recommendedName>
        <fullName evidence="2">histidine kinase</fullName>
        <ecNumber evidence="2">2.7.13.3</ecNumber>
    </recommendedName>
</protein>
<evidence type="ECO:0000256" key="5">
    <source>
        <dbReference type="ARBA" id="ARBA00022777"/>
    </source>
</evidence>
<keyword evidence="4" id="KW-0808">Transferase</keyword>
<evidence type="ECO:0000256" key="6">
    <source>
        <dbReference type="ARBA" id="ARBA00023012"/>
    </source>
</evidence>
<dbReference type="PRINTS" id="PR00344">
    <property type="entry name" value="BCTRLSENSOR"/>
</dbReference>
<feature type="transmembrane region" description="Helical" evidence="8">
    <location>
        <begin position="14"/>
        <end position="34"/>
    </location>
</feature>
<evidence type="ECO:0000256" key="8">
    <source>
        <dbReference type="SAM" id="Phobius"/>
    </source>
</evidence>
<dbReference type="InterPro" id="IPR036890">
    <property type="entry name" value="HATPase_C_sf"/>
</dbReference>
<dbReference type="InterPro" id="IPR050351">
    <property type="entry name" value="BphY/WalK/GraS-like"/>
</dbReference>
<keyword evidence="5" id="KW-0418">Kinase</keyword>
<dbReference type="Gene3D" id="3.30.565.10">
    <property type="entry name" value="Histidine kinase-like ATPase, C-terminal domain"/>
    <property type="match status" value="1"/>
</dbReference>
<keyword evidence="8" id="KW-0472">Membrane</keyword>
<dbReference type="EC" id="2.7.13.3" evidence="2"/>
<feature type="transmembrane region" description="Helical" evidence="8">
    <location>
        <begin position="498"/>
        <end position="518"/>
    </location>
</feature>
<dbReference type="PANTHER" id="PTHR45453:SF1">
    <property type="entry name" value="PHOSPHATE REGULON SENSOR PROTEIN PHOR"/>
    <property type="match status" value="1"/>
</dbReference>
<organism evidence="10 11">
    <name type="scientific">Pseudoalteromonas citrea</name>
    <dbReference type="NCBI Taxonomy" id="43655"/>
    <lineage>
        <taxon>Bacteria</taxon>
        <taxon>Pseudomonadati</taxon>
        <taxon>Pseudomonadota</taxon>
        <taxon>Gammaproteobacteria</taxon>
        <taxon>Alteromonadales</taxon>
        <taxon>Pseudoalteromonadaceae</taxon>
        <taxon>Pseudoalteromonas</taxon>
    </lineage>
</organism>
<gene>
    <name evidence="10" type="ORF">PCIT_a1297</name>
</gene>
<dbReference type="SUPFAM" id="SSF55874">
    <property type="entry name" value="ATPase domain of HSP90 chaperone/DNA topoisomerase II/histidine kinase"/>
    <property type="match status" value="1"/>
</dbReference>
<dbReference type="SUPFAM" id="SSF47384">
    <property type="entry name" value="Homodimeric domain of signal transducing histidine kinase"/>
    <property type="match status" value="1"/>
</dbReference>
<dbReference type="PROSITE" id="PS50005">
    <property type="entry name" value="TPR"/>
    <property type="match status" value="3"/>
</dbReference>
<keyword evidence="7" id="KW-0802">TPR repeat</keyword>
<dbReference type="InterPro" id="IPR003594">
    <property type="entry name" value="HATPase_dom"/>
</dbReference>
<dbReference type="PANTHER" id="PTHR45453">
    <property type="entry name" value="PHOSPHATE REGULON SENSOR PROTEIN PHOR"/>
    <property type="match status" value="1"/>
</dbReference>
<dbReference type="InterPro" id="IPR005467">
    <property type="entry name" value="His_kinase_dom"/>
</dbReference>
<feature type="domain" description="Histidine kinase" evidence="9">
    <location>
        <begin position="548"/>
        <end position="762"/>
    </location>
</feature>
<evidence type="ECO:0000256" key="7">
    <source>
        <dbReference type="PROSITE-ProRule" id="PRU00339"/>
    </source>
</evidence>
<evidence type="ECO:0000313" key="11">
    <source>
        <dbReference type="Proteomes" id="UP000016487"/>
    </source>
</evidence>
<dbReference type="SMART" id="SM00028">
    <property type="entry name" value="TPR"/>
    <property type="match status" value="5"/>
</dbReference>
<sequence length="764" mass="86501">MVYLYSHSYLLHDYYLVSNWVLLFVAIEYLYAVYYYQMRHYLLCQIAFGIGLLSVSSFTWAIQSLPEVKALLALQPKLALEQVTSKLDELDNDTLSVNHEVWFAYKEVEITAQIKLGLIEEAITSALVLYATYDPDNFPIYRAKTGLLLAVANQSTSKSQQSLTYLKEAMTLVADKDEPELLADLYANLGRTYRYRADYQQALIYTIRALEIASEIKNTSKQANFHNQIGVIYDYIGNFESALQHHERSLRLQQQLGDQQGMSNSLYNIGEIYRDLNQLTLALSHFRQALVVDKLLGNPIHIANSHGKLAQVNMSLNKLAVAKSHVEQGLALVRAINAPSDISWQLSILASIYLAMDELGQAKSSANEALELAISASAKRTERSVRLTLIEIAFAQQANSDALQQIEVMLSLPGIGRTYQSRLYQLQAALHERNKTFEAAIESHKAYQAVQQQLFEHLNKQQTERLKKSVEVVRQDQELSLLQKEKALQKASLANLELQRGIVILLLLLLFGVLCLIFTRQKQKQRLFDVKAKLLADNLEQKNRLLADVSHELRTPLTALKLSVEALQFNLEPNIERAYTKVHSKISQLDNLIADIYRSAQYDNNVLRLDKEAFSVNALIEDVEQDFIPRYAQNKHRLTVNSQDNVTIELDSERIKQVLINLLNNSLAYTNEGGETRLSMYETQGEIEITVEDSAPGLTDEDLTRVFERLYRCEESRSRDLGGSGLGLSICQQIILAHEGRIYADHSLLGGVKFVVSLPTKSSH</sequence>
<dbReference type="FunFam" id="3.30.565.10:FF:000006">
    <property type="entry name" value="Sensor histidine kinase WalK"/>
    <property type="match status" value="1"/>
</dbReference>
<evidence type="ECO:0000256" key="2">
    <source>
        <dbReference type="ARBA" id="ARBA00012438"/>
    </source>
</evidence>
<dbReference type="SMART" id="SM00388">
    <property type="entry name" value="HisKA"/>
    <property type="match status" value="1"/>
</dbReference>
<dbReference type="Pfam" id="PF13176">
    <property type="entry name" value="TPR_7"/>
    <property type="match status" value="1"/>
</dbReference>
<dbReference type="SUPFAM" id="SSF48452">
    <property type="entry name" value="TPR-like"/>
    <property type="match status" value="2"/>
</dbReference>
<dbReference type="GO" id="GO:0000155">
    <property type="term" value="F:phosphorelay sensor kinase activity"/>
    <property type="evidence" value="ECO:0007669"/>
    <property type="project" value="InterPro"/>
</dbReference>
<dbReference type="PROSITE" id="PS50109">
    <property type="entry name" value="HIS_KIN"/>
    <property type="match status" value="1"/>
</dbReference>
<dbReference type="GO" id="GO:0004721">
    <property type="term" value="F:phosphoprotein phosphatase activity"/>
    <property type="evidence" value="ECO:0007669"/>
    <property type="project" value="TreeGrafter"/>
</dbReference>
<keyword evidence="6" id="KW-0902">Two-component regulatory system</keyword>
<reference evidence="10" key="1">
    <citation type="journal article" date="2012" name="J. Bacteriol.">
        <title>Genome sequences of type strains of seven species of the marine bacterium Pseudoalteromonas.</title>
        <authorList>
            <person name="Xie B.B."/>
            <person name="Shu Y.L."/>
            <person name="Qin Q.L."/>
            <person name="Rong J.C."/>
            <person name="Zhang X.Y."/>
            <person name="Chen X.L."/>
            <person name="Shi M."/>
            <person name="He H.L."/>
            <person name="Zhou B.C."/>
            <person name="Zhang Y.Z."/>
        </authorList>
    </citation>
    <scope>NUCLEOTIDE SEQUENCE</scope>
    <source>
        <strain evidence="10">DSM 8771</strain>
    </source>
</reference>
<keyword evidence="8" id="KW-1133">Transmembrane helix</keyword>